<evidence type="ECO:0000256" key="1">
    <source>
        <dbReference type="SAM" id="MobiDB-lite"/>
    </source>
</evidence>
<proteinExistence type="predicted"/>
<evidence type="ECO:0000313" key="2">
    <source>
        <dbReference type="EMBL" id="CEF96623.1"/>
    </source>
</evidence>
<organism evidence="2 3">
    <name type="scientific">Ostreococcus tauri</name>
    <name type="common">Marine green alga</name>
    <dbReference type="NCBI Taxonomy" id="70448"/>
    <lineage>
        <taxon>Eukaryota</taxon>
        <taxon>Viridiplantae</taxon>
        <taxon>Chlorophyta</taxon>
        <taxon>Mamiellophyceae</taxon>
        <taxon>Mamiellales</taxon>
        <taxon>Bathycoccaceae</taxon>
        <taxon>Ostreococcus</taxon>
    </lineage>
</organism>
<dbReference type="EMBL" id="CAID01000001">
    <property type="protein sequence ID" value="CEF96623.1"/>
    <property type="molecule type" value="Genomic_DNA"/>
</dbReference>
<sequence>MVGVARGDVKPELDDDNPVVTTMPVYFNRVLPQSREGLALVQYPLRPAERPYDVEGLEQVKFKREAMRLEMTLPIEANERNRDNSAADSQKITSLVLTSASAKTEAHHGGVVVGTVRDGGLYLTPIDAVYQMRPSLRHLDAADSALKPRDYDREEREMQEEEERNLLPLQVQVRRRETTKQTEIRMSSHAYLRQRESEESWISLKPSMPGDDEAGALRAAVTTTRAESCGQTISAREYLDALCPVSGSKRVAPEDEDANTLGDGSGLSKSQLASLPIERRIRTLFAKGQKSVMKFSRIRQFVTENIEVDRLIEVIQDCAHLVQGNWVAKSTLRCGGNVTWENMRDSALFQFARARNVKPELVSNCLKRNGTKPDPTLAKMRREVLAEFSSPRGYGSAADGFEFNESTDEGFLADFPDVAQREMESWLALAPSLDVTLLSNELTIPSVPPHVSQVRLTSVRSLVYSRFEKKTHLSLVDIRAFLLTQAPDIAACAYFRQAELLGMFDGALACIEGVCVLVSVDDPAIDTLRRKILGLLYKQGGAVKRAEIMEVAGPTSQHTYTKVLSDLCTSKGNLWTIKAAEELQF</sequence>
<dbReference type="FunCoup" id="A0A090N2Q0">
    <property type="interactions" value="1575"/>
</dbReference>
<accession>A0A090N2Q0</accession>
<dbReference type="RefSeq" id="XP_022838199.1">
    <property type="nucleotide sequence ID" value="XM_022985308.1"/>
</dbReference>
<gene>
    <name evidence="2" type="ORF">OT_ostta01g02250</name>
</gene>
<reference evidence="2 3" key="2">
    <citation type="journal article" date="2014" name="BMC Genomics">
        <title>An improved genome of the model marine alga Ostreococcus tauri unfolds by assessing Illumina de novo assemblies.</title>
        <authorList>
            <person name="Blanc-Mathieu R."/>
            <person name="Verhelst B."/>
            <person name="Derelle E."/>
            <person name="Rombauts S."/>
            <person name="Bouget F.Y."/>
            <person name="Carre I."/>
            <person name="Chateau A."/>
            <person name="Eyre-Walker A."/>
            <person name="Grimsley N."/>
            <person name="Moreau H."/>
            <person name="Piegu B."/>
            <person name="Rivals E."/>
            <person name="Schackwitz W."/>
            <person name="Van de Peer Y."/>
            <person name="Piganeau G."/>
        </authorList>
    </citation>
    <scope>NUCLEOTIDE SEQUENCE [LARGE SCALE GENOMIC DNA]</scope>
    <source>
        <strain evidence="3">OTTH 0595 / CCAP 157/2 / RCC745</strain>
    </source>
</reference>
<evidence type="ECO:0000313" key="3">
    <source>
        <dbReference type="Proteomes" id="UP000009170"/>
    </source>
</evidence>
<dbReference type="KEGG" id="ota:OT_ostta01g02250"/>
<protein>
    <submittedName>
        <fullName evidence="2">DNA-directed RNA polymerase III subunit Rpc5</fullName>
    </submittedName>
</protein>
<keyword evidence="2" id="KW-0240">DNA-directed RNA polymerase</keyword>
<dbReference type="PANTHER" id="PTHR12069:SF0">
    <property type="entry name" value="DNA-DIRECTED RNA POLYMERASE III SUBUNIT RPC5"/>
    <property type="match status" value="1"/>
</dbReference>
<keyword evidence="2" id="KW-0804">Transcription</keyword>
<dbReference type="InParanoid" id="A0A090N2Q0"/>
<dbReference type="GO" id="GO:0005666">
    <property type="term" value="C:RNA polymerase III complex"/>
    <property type="evidence" value="ECO:0007669"/>
    <property type="project" value="TreeGrafter"/>
</dbReference>
<dbReference type="OrthoDB" id="340681at2759"/>
<keyword evidence="3" id="KW-1185">Reference proteome</keyword>
<dbReference type="PANTHER" id="PTHR12069">
    <property type="entry name" value="DNA-DIRECTED RNA POLYMERASES III 80 KDA POLYPEPTIDE RNA POLYMERASE III SUBUNIT 5"/>
    <property type="match status" value="1"/>
</dbReference>
<dbReference type="Pfam" id="PF04801">
    <property type="entry name" value="RPC5"/>
    <property type="match status" value="1"/>
</dbReference>
<dbReference type="GO" id="GO:0042797">
    <property type="term" value="P:tRNA transcription by RNA polymerase III"/>
    <property type="evidence" value="ECO:0007669"/>
    <property type="project" value="TreeGrafter"/>
</dbReference>
<feature type="region of interest" description="Disordered" evidence="1">
    <location>
        <begin position="250"/>
        <end position="269"/>
    </location>
</feature>
<name>A0A090N2Q0_OSTTA</name>
<dbReference type="STRING" id="70448.A0A090N2Q0"/>
<comment type="caution">
    <text evidence="2">The sequence shown here is derived from an EMBL/GenBank/DDBJ whole genome shotgun (WGS) entry which is preliminary data.</text>
</comment>
<reference evidence="3" key="1">
    <citation type="journal article" date="2006" name="Proc. Natl. Acad. Sci. U.S.A.">
        <title>Genome analysis of the smallest free-living eukaryote Ostreococcus tauri unveils many unique features.</title>
        <authorList>
            <person name="Derelle E."/>
            <person name="Ferraz C."/>
            <person name="Rombauts S."/>
            <person name="Rouze P."/>
            <person name="Worden A.Z."/>
            <person name="Robbens S."/>
            <person name="Partensky F."/>
            <person name="Degroeve S."/>
            <person name="Echeynie S."/>
            <person name="Cooke R."/>
            <person name="Saeys Y."/>
            <person name="Wuyts J."/>
            <person name="Jabbari K."/>
            <person name="Bowler C."/>
            <person name="Panaud O."/>
            <person name="Piegu B."/>
            <person name="Ball S.G."/>
            <person name="Ral J.-P."/>
            <person name="Bouget F.-Y."/>
            <person name="Piganeau G."/>
            <person name="De Baets B."/>
            <person name="Picard A."/>
            <person name="Delseny M."/>
            <person name="Demaille J."/>
            <person name="Van de Peer Y."/>
            <person name="Moreau H."/>
        </authorList>
    </citation>
    <scope>NUCLEOTIDE SEQUENCE [LARGE SCALE GENOMIC DNA]</scope>
    <source>
        <strain evidence="3">OTTH 0595 / CCAP 157/2 / RCC745</strain>
    </source>
</reference>
<dbReference type="Proteomes" id="UP000009170">
    <property type="component" value="Unassembled WGS sequence"/>
</dbReference>
<dbReference type="AlphaFoldDB" id="A0A090N2Q0"/>
<dbReference type="InterPro" id="IPR006886">
    <property type="entry name" value="RNA_pol_III_Rpc5"/>
</dbReference>
<dbReference type="GeneID" id="9834893"/>